<dbReference type="CDD" id="cd15904">
    <property type="entry name" value="TSPO_MBR"/>
    <property type="match status" value="1"/>
</dbReference>
<dbReference type="InterPro" id="IPR038330">
    <property type="entry name" value="TspO/MBR-related_sf"/>
</dbReference>
<organism evidence="8 9">
    <name type="scientific">Apatococcus lobatus</name>
    <dbReference type="NCBI Taxonomy" id="904363"/>
    <lineage>
        <taxon>Eukaryota</taxon>
        <taxon>Viridiplantae</taxon>
        <taxon>Chlorophyta</taxon>
        <taxon>core chlorophytes</taxon>
        <taxon>Trebouxiophyceae</taxon>
        <taxon>Chlorellales</taxon>
        <taxon>Chlorellaceae</taxon>
        <taxon>Apatococcus</taxon>
    </lineage>
</organism>
<evidence type="ECO:0008006" key="10">
    <source>
        <dbReference type="Google" id="ProtNLM"/>
    </source>
</evidence>
<dbReference type="PANTHER" id="PTHR10057:SF0">
    <property type="entry name" value="TRANSLOCATOR PROTEIN"/>
    <property type="match status" value="1"/>
</dbReference>
<evidence type="ECO:0000256" key="7">
    <source>
        <dbReference type="SAM" id="Phobius"/>
    </source>
</evidence>
<comment type="caution">
    <text evidence="8">The sequence shown here is derived from an EMBL/GenBank/DDBJ whole genome shotgun (WGS) entry which is preliminary data.</text>
</comment>
<gene>
    <name evidence="8" type="ORF">WJX74_000434</name>
</gene>
<feature type="transmembrane region" description="Helical" evidence="7">
    <location>
        <begin position="7"/>
        <end position="27"/>
    </location>
</feature>
<reference evidence="8 9" key="1">
    <citation type="journal article" date="2024" name="Nat. Commun.">
        <title>Phylogenomics reveals the evolutionary origins of lichenization in chlorophyte algae.</title>
        <authorList>
            <person name="Puginier C."/>
            <person name="Libourel C."/>
            <person name="Otte J."/>
            <person name="Skaloud P."/>
            <person name="Haon M."/>
            <person name="Grisel S."/>
            <person name="Petersen M."/>
            <person name="Berrin J.G."/>
            <person name="Delaux P.M."/>
            <person name="Dal Grande F."/>
            <person name="Keller J."/>
        </authorList>
    </citation>
    <scope>NUCLEOTIDE SEQUENCE [LARGE SCALE GENOMIC DNA]</scope>
    <source>
        <strain evidence="8 9">SAG 2145</strain>
    </source>
</reference>
<evidence type="ECO:0000256" key="1">
    <source>
        <dbReference type="ARBA" id="ARBA00004141"/>
    </source>
</evidence>
<dbReference type="Pfam" id="PF03073">
    <property type="entry name" value="TspO_MBR"/>
    <property type="match status" value="1"/>
</dbReference>
<proteinExistence type="inferred from homology"/>
<comment type="subcellular location">
    <subcellularLocation>
        <location evidence="1">Membrane</location>
        <topology evidence="1">Multi-pass membrane protein</topology>
    </subcellularLocation>
</comment>
<evidence type="ECO:0000256" key="3">
    <source>
        <dbReference type="ARBA" id="ARBA00022692"/>
    </source>
</evidence>
<evidence type="ECO:0000256" key="6">
    <source>
        <dbReference type="SAM" id="MobiDB-lite"/>
    </source>
</evidence>
<keyword evidence="3 7" id="KW-0812">Transmembrane</keyword>
<evidence type="ECO:0000313" key="9">
    <source>
        <dbReference type="Proteomes" id="UP001438707"/>
    </source>
</evidence>
<dbReference type="AlphaFoldDB" id="A0AAW1S5M4"/>
<dbReference type="GO" id="GO:0016020">
    <property type="term" value="C:membrane"/>
    <property type="evidence" value="ECO:0007669"/>
    <property type="project" value="UniProtKB-SubCell"/>
</dbReference>
<keyword evidence="4 7" id="KW-1133">Transmembrane helix</keyword>
<keyword evidence="9" id="KW-1185">Reference proteome</keyword>
<evidence type="ECO:0000313" key="8">
    <source>
        <dbReference type="EMBL" id="KAK9841130.1"/>
    </source>
</evidence>
<dbReference type="InterPro" id="IPR004307">
    <property type="entry name" value="TspO_MBR"/>
</dbReference>
<dbReference type="GO" id="GO:0033013">
    <property type="term" value="P:tetrapyrrole metabolic process"/>
    <property type="evidence" value="ECO:0007669"/>
    <property type="project" value="UniProtKB-ARBA"/>
</dbReference>
<feature type="compositionally biased region" description="Basic and acidic residues" evidence="6">
    <location>
        <begin position="160"/>
        <end position="175"/>
    </location>
</feature>
<feature type="transmembrane region" description="Helical" evidence="7">
    <location>
        <begin position="47"/>
        <end position="67"/>
    </location>
</feature>
<evidence type="ECO:0000256" key="2">
    <source>
        <dbReference type="ARBA" id="ARBA00007524"/>
    </source>
</evidence>
<evidence type="ECO:0000256" key="4">
    <source>
        <dbReference type="ARBA" id="ARBA00022989"/>
    </source>
</evidence>
<protein>
    <recommendedName>
        <fullName evidence="10">Translocator protein</fullName>
    </recommendedName>
</protein>
<accession>A0AAW1S5M4</accession>
<dbReference type="Gene3D" id="1.20.1260.100">
    <property type="entry name" value="TspO/MBR protein"/>
    <property type="match status" value="1"/>
</dbReference>
<feature type="region of interest" description="Disordered" evidence="6">
    <location>
        <begin position="155"/>
        <end position="198"/>
    </location>
</feature>
<feature type="transmembrane region" description="Helical" evidence="7">
    <location>
        <begin position="130"/>
        <end position="149"/>
    </location>
</feature>
<dbReference type="PANTHER" id="PTHR10057">
    <property type="entry name" value="PERIPHERAL-TYPE BENZODIAZEPINE RECEPTOR"/>
    <property type="match status" value="1"/>
</dbReference>
<name>A0AAW1S5M4_9CHLO</name>
<dbReference type="EMBL" id="JALJOS010000003">
    <property type="protein sequence ID" value="KAK9841130.1"/>
    <property type="molecule type" value="Genomic_DNA"/>
</dbReference>
<sequence length="259" mass="28065">MPVQWGPLAIAVGIPVGAGFSISLLSATGLKNWFPYIRKPSWEPPPWFFGPCWSLLYTLMGVASYLVWRAGTPLSATAFKLYGTQLIFNLAWQPLFFAVNNMTISQIDNLAALGFATATALAFREISRTASLLMVPYISFLVFANALNFQVARLNPGGRPPREHADTDDLARPQDMKNPGQDGYRPATQAALSKSSRQVSHRARVPLKVMASAGTAKPRTPNMRNRAARASSLPAIAPCAVVSRTSAVASGRTAFSIRI</sequence>
<evidence type="ECO:0000256" key="5">
    <source>
        <dbReference type="ARBA" id="ARBA00023136"/>
    </source>
</evidence>
<keyword evidence="5 7" id="KW-0472">Membrane</keyword>
<dbReference type="FunFam" id="1.20.1260.100:FF:000001">
    <property type="entry name" value="translocator protein 2"/>
    <property type="match status" value="1"/>
</dbReference>
<dbReference type="Proteomes" id="UP001438707">
    <property type="component" value="Unassembled WGS sequence"/>
</dbReference>
<comment type="similarity">
    <text evidence="2">Belongs to the TspO/BZRP family.</text>
</comment>